<name>A0ABC9AYK7_9POAL</name>
<evidence type="ECO:0000256" key="8">
    <source>
        <dbReference type="ARBA" id="ARBA00022840"/>
    </source>
</evidence>
<dbReference type="InterPro" id="IPR000719">
    <property type="entry name" value="Prot_kinase_dom"/>
</dbReference>
<dbReference type="PROSITE" id="PS00107">
    <property type="entry name" value="PROTEIN_KINASE_ATP"/>
    <property type="match status" value="1"/>
</dbReference>
<organism evidence="16 17">
    <name type="scientific">Urochloa decumbens</name>
    <dbReference type="NCBI Taxonomy" id="240449"/>
    <lineage>
        <taxon>Eukaryota</taxon>
        <taxon>Viridiplantae</taxon>
        <taxon>Streptophyta</taxon>
        <taxon>Embryophyta</taxon>
        <taxon>Tracheophyta</taxon>
        <taxon>Spermatophyta</taxon>
        <taxon>Magnoliopsida</taxon>
        <taxon>Liliopsida</taxon>
        <taxon>Poales</taxon>
        <taxon>Poaceae</taxon>
        <taxon>PACMAD clade</taxon>
        <taxon>Panicoideae</taxon>
        <taxon>Panicodae</taxon>
        <taxon>Paniceae</taxon>
        <taxon>Melinidinae</taxon>
        <taxon>Urochloa</taxon>
    </lineage>
</organism>
<keyword evidence="7" id="KW-0418">Kinase</keyword>
<evidence type="ECO:0000256" key="12">
    <source>
        <dbReference type="ARBA" id="ARBA00023180"/>
    </source>
</evidence>
<dbReference type="PANTHER" id="PTHR27005:SF283">
    <property type="entry name" value="OS02G0633066 PROTEIN"/>
    <property type="match status" value="1"/>
</dbReference>
<accession>A0ABC9AYK7</accession>
<feature type="binding site" evidence="13">
    <location>
        <position position="506"/>
    </location>
    <ligand>
        <name>ATP</name>
        <dbReference type="ChEBI" id="CHEBI:30616"/>
    </ligand>
</feature>
<protein>
    <recommendedName>
        <fullName evidence="15">Protein kinase domain-containing protein</fullName>
    </recommendedName>
</protein>
<dbReference type="Gene3D" id="1.10.510.10">
    <property type="entry name" value="Transferase(Phosphotransferase) domain 1"/>
    <property type="match status" value="1"/>
</dbReference>
<dbReference type="SMART" id="SM00220">
    <property type="entry name" value="S_TKc"/>
    <property type="match status" value="1"/>
</dbReference>
<dbReference type="InterPro" id="IPR011009">
    <property type="entry name" value="Kinase-like_dom_sf"/>
</dbReference>
<dbReference type="Pfam" id="PF13947">
    <property type="entry name" value="GUB_WAK_bind"/>
    <property type="match status" value="1"/>
</dbReference>
<evidence type="ECO:0000256" key="11">
    <source>
        <dbReference type="ARBA" id="ARBA00023157"/>
    </source>
</evidence>
<evidence type="ECO:0000259" key="15">
    <source>
        <dbReference type="PROSITE" id="PS50011"/>
    </source>
</evidence>
<sequence length="767" mass="84562">MARVLSNRVNFTMLELALPSPSVVWGINMQLAALAVPVMALHLWAAAAEPPPMALPGCPTTCGDVRVPYPFGISADCYLPGFNLTCDRGHNPPRLLLGDGDGNGDRLLQVTDIYLDNATMRVMSGPPIINHTSRPSPIETRSWMLPIDGHGPYVLSYDHNKFIVVGCGVRAMLLTEARLYDREVSRCFSQCRTDDRSHWMPTEGGGCSKCSGNNGCCQASINSLFLPSYMVDMEVFHPEREVLTFAALIAEQGWIDGHWCRMAGSSWPFGTRPSPPDLSTVPVVLEWAMNTTLPTYPEMVPDDISRCPMDGASSACKSNNSLCNDKNSIVRSGYSCHCSAGYYGNPYLNDGCQDIDECANPEYYGCYGECVNMPGTFLCRCPHGSHGNSSVAHGCVKSSTGLSIGLGVGSGAMVFLFSLGTTFIVRKIKARRKKKLRETFFKQNHGQLLQQLVCHMADIGERMIVTLDEIEKATNNFDRSRELGDGGHGTVYKGILSSQHVVAIKKSKIVIQREINEFINEVAILSQVNHRNIVKLLGCCLETEVPLLIYEFISNGTLYGHLHVDAPISISWKDRLRIAIETARALTYLHSLVSMSIIHRDIKSPNILLDDNLTVKLSDFGASRYIPIDQEGIHTTVQGTLGYLDPMYHSTGHLTEKSDVYSFGVLLIELLTRKKPVSYRSSQGFVLVNHFLSLLSESNLDEILDPQISKEGDGEVVDIALLAAICVKFRGEERPTMRQIEMTLESIQAAKEFSSDVTDDDISSEII</sequence>
<dbReference type="CDD" id="cd00054">
    <property type="entry name" value="EGF_CA"/>
    <property type="match status" value="1"/>
</dbReference>
<dbReference type="InterPro" id="IPR025287">
    <property type="entry name" value="WAK_GUB"/>
</dbReference>
<keyword evidence="12" id="KW-0325">Glycoprotein</keyword>
<keyword evidence="10 14" id="KW-0472">Membrane</keyword>
<keyword evidence="6 13" id="KW-0547">Nucleotide-binding</keyword>
<dbReference type="FunFam" id="1.10.510.10:FF:000084">
    <property type="entry name" value="Wall-associated receptor kinase 2"/>
    <property type="match status" value="1"/>
</dbReference>
<dbReference type="InterPro" id="IPR045274">
    <property type="entry name" value="WAK-like"/>
</dbReference>
<dbReference type="PANTHER" id="PTHR27005">
    <property type="entry name" value="WALL-ASSOCIATED RECEPTOR KINASE-LIKE 21"/>
    <property type="match status" value="1"/>
</dbReference>
<feature type="transmembrane region" description="Helical" evidence="14">
    <location>
        <begin position="404"/>
        <end position="425"/>
    </location>
</feature>
<dbReference type="FunFam" id="2.10.25.10:FF:000355">
    <property type="entry name" value="Wall-associated receptor kinase 3"/>
    <property type="match status" value="1"/>
</dbReference>
<dbReference type="Gene3D" id="2.10.25.10">
    <property type="entry name" value="Laminin"/>
    <property type="match status" value="1"/>
</dbReference>
<dbReference type="PROSITE" id="PS01187">
    <property type="entry name" value="EGF_CA"/>
    <property type="match status" value="1"/>
</dbReference>
<dbReference type="EMBL" id="OZ075133">
    <property type="protein sequence ID" value="CAL4987621.1"/>
    <property type="molecule type" value="Genomic_DNA"/>
</dbReference>
<dbReference type="GO" id="GO:0016020">
    <property type="term" value="C:membrane"/>
    <property type="evidence" value="ECO:0007669"/>
    <property type="project" value="UniProtKB-SubCell"/>
</dbReference>
<dbReference type="InterPro" id="IPR017441">
    <property type="entry name" value="Protein_kinase_ATP_BS"/>
</dbReference>
<evidence type="ECO:0000256" key="3">
    <source>
        <dbReference type="ARBA" id="ARBA00022679"/>
    </source>
</evidence>
<evidence type="ECO:0000256" key="13">
    <source>
        <dbReference type="PROSITE-ProRule" id="PRU10141"/>
    </source>
</evidence>
<keyword evidence="8 13" id="KW-0067">ATP-binding</keyword>
<evidence type="ECO:0000256" key="1">
    <source>
        <dbReference type="ARBA" id="ARBA00004479"/>
    </source>
</evidence>
<dbReference type="SMART" id="SM00181">
    <property type="entry name" value="EGF"/>
    <property type="match status" value="2"/>
</dbReference>
<dbReference type="InterPro" id="IPR001881">
    <property type="entry name" value="EGF-like_Ca-bd_dom"/>
</dbReference>
<dbReference type="InterPro" id="IPR001245">
    <property type="entry name" value="Ser-Thr/Tyr_kinase_cat_dom"/>
</dbReference>
<evidence type="ECO:0000256" key="2">
    <source>
        <dbReference type="ARBA" id="ARBA00022527"/>
    </source>
</evidence>
<feature type="domain" description="Protein kinase" evidence="15">
    <location>
        <begin position="477"/>
        <end position="744"/>
    </location>
</feature>
<keyword evidence="9 14" id="KW-1133">Transmembrane helix</keyword>
<dbReference type="SUPFAM" id="SSF57196">
    <property type="entry name" value="EGF/Laminin"/>
    <property type="match status" value="1"/>
</dbReference>
<dbReference type="SMART" id="SM00179">
    <property type="entry name" value="EGF_CA"/>
    <property type="match status" value="1"/>
</dbReference>
<dbReference type="SUPFAM" id="SSF56112">
    <property type="entry name" value="Protein kinase-like (PK-like)"/>
    <property type="match status" value="1"/>
</dbReference>
<dbReference type="PROSITE" id="PS50011">
    <property type="entry name" value="PROTEIN_KINASE_DOM"/>
    <property type="match status" value="1"/>
</dbReference>
<dbReference type="InterPro" id="IPR008271">
    <property type="entry name" value="Ser/Thr_kinase_AS"/>
</dbReference>
<evidence type="ECO:0000256" key="7">
    <source>
        <dbReference type="ARBA" id="ARBA00022777"/>
    </source>
</evidence>
<reference evidence="17" key="1">
    <citation type="submission" date="2024-06" db="EMBL/GenBank/DDBJ databases">
        <authorList>
            <person name="Ryan C."/>
        </authorList>
    </citation>
    <scope>NUCLEOTIDE SEQUENCE [LARGE SCALE GENOMIC DNA]</scope>
</reference>
<keyword evidence="5" id="KW-0732">Signal</keyword>
<dbReference type="Proteomes" id="UP001497457">
    <property type="component" value="Chromosome 23rd"/>
</dbReference>
<dbReference type="PROSITE" id="PS00108">
    <property type="entry name" value="PROTEIN_KINASE_ST"/>
    <property type="match status" value="1"/>
</dbReference>
<keyword evidence="11" id="KW-1015">Disulfide bond</keyword>
<dbReference type="InterPro" id="IPR000742">
    <property type="entry name" value="EGF"/>
</dbReference>
<keyword evidence="4 14" id="KW-0812">Transmembrane</keyword>
<gene>
    <name evidence="16" type="ORF">URODEC1_LOCUS58903</name>
</gene>
<dbReference type="AlphaFoldDB" id="A0ABC9AYK7"/>
<reference evidence="16 17" key="2">
    <citation type="submission" date="2024-10" db="EMBL/GenBank/DDBJ databases">
        <authorList>
            <person name="Ryan C."/>
        </authorList>
    </citation>
    <scope>NUCLEOTIDE SEQUENCE [LARGE SCALE GENOMIC DNA]</scope>
</reference>
<evidence type="ECO:0000256" key="14">
    <source>
        <dbReference type="SAM" id="Phobius"/>
    </source>
</evidence>
<dbReference type="GO" id="GO:0005524">
    <property type="term" value="F:ATP binding"/>
    <property type="evidence" value="ECO:0007669"/>
    <property type="project" value="UniProtKB-UniRule"/>
</dbReference>
<evidence type="ECO:0000256" key="6">
    <source>
        <dbReference type="ARBA" id="ARBA00022741"/>
    </source>
</evidence>
<keyword evidence="2" id="KW-0723">Serine/threonine-protein kinase</keyword>
<comment type="subcellular location">
    <subcellularLocation>
        <location evidence="1">Membrane</location>
        <topology evidence="1">Single-pass type I membrane protein</topology>
    </subcellularLocation>
</comment>
<dbReference type="GO" id="GO:0004674">
    <property type="term" value="F:protein serine/threonine kinase activity"/>
    <property type="evidence" value="ECO:0007669"/>
    <property type="project" value="UniProtKB-KW"/>
</dbReference>
<keyword evidence="17" id="KW-1185">Reference proteome</keyword>
<dbReference type="FunFam" id="3.30.200.20:FF:000043">
    <property type="entry name" value="Wall-associated receptor kinase 2"/>
    <property type="match status" value="1"/>
</dbReference>
<dbReference type="Pfam" id="PF07714">
    <property type="entry name" value="PK_Tyr_Ser-Thr"/>
    <property type="match status" value="1"/>
</dbReference>
<evidence type="ECO:0000256" key="9">
    <source>
        <dbReference type="ARBA" id="ARBA00022989"/>
    </source>
</evidence>
<dbReference type="Gene3D" id="3.30.200.20">
    <property type="entry name" value="Phosphorylase Kinase, domain 1"/>
    <property type="match status" value="1"/>
</dbReference>
<evidence type="ECO:0000313" key="16">
    <source>
        <dbReference type="EMBL" id="CAL4987621.1"/>
    </source>
</evidence>
<keyword evidence="3" id="KW-0808">Transferase</keyword>
<proteinExistence type="predicted"/>
<dbReference type="InterPro" id="IPR018097">
    <property type="entry name" value="EGF_Ca-bd_CS"/>
</dbReference>
<evidence type="ECO:0000256" key="5">
    <source>
        <dbReference type="ARBA" id="ARBA00022729"/>
    </source>
</evidence>
<evidence type="ECO:0000313" key="17">
    <source>
        <dbReference type="Proteomes" id="UP001497457"/>
    </source>
</evidence>
<evidence type="ECO:0000256" key="10">
    <source>
        <dbReference type="ARBA" id="ARBA00023136"/>
    </source>
</evidence>
<evidence type="ECO:0000256" key="4">
    <source>
        <dbReference type="ARBA" id="ARBA00022692"/>
    </source>
</evidence>